<dbReference type="OrthoDB" id="6264257at2759"/>
<name>A0A3P6HWK3_MESCO</name>
<accession>A0A3P6HWK3</accession>
<evidence type="ECO:0000313" key="1">
    <source>
        <dbReference type="EMBL" id="VDD78143.1"/>
    </source>
</evidence>
<gene>
    <name evidence="1" type="ORF">MCOS_LOCUS4146</name>
</gene>
<dbReference type="AlphaFoldDB" id="A0A3P6HWK3"/>
<reference evidence="1 2" key="1">
    <citation type="submission" date="2018-10" db="EMBL/GenBank/DDBJ databases">
        <authorList>
            <consortium name="Pathogen Informatics"/>
        </authorList>
    </citation>
    <scope>NUCLEOTIDE SEQUENCE [LARGE SCALE GENOMIC DNA]</scope>
</reference>
<dbReference type="EMBL" id="UXSR01001321">
    <property type="protein sequence ID" value="VDD78143.1"/>
    <property type="molecule type" value="Genomic_DNA"/>
</dbReference>
<evidence type="ECO:0000313" key="2">
    <source>
        <dbReference type="Proteomes" id="UP000267029"/>
    </source>
</evidence>
<keyword evidence="2" id="KW-1185">Reference proteome</keyword>
<sequence length="155" mass="17745">MKARRDFLKDSVASLKVHEHNLQSLMSHVREASKMSLQFEAHFNKKKSQLTAANACLKQVSSNVISMKHSPFDKVFEHAFEVFMEPDVSVTDSNKFALSLKATRIDEKETCGTMLAALKKVSSNYEKTSEKLANLKRLWNHWIEFSVDENAHDFP</sequence>
<protein>
    <submittedName>
        <fullName evidence="1">Uncharacterized protein</fullName>
    </submittedName>
</protein>
<proteinExistence type="predicted"/>
<dbReference type="Proteomes" id="UP000267029">
    <property type="component" value="Unassembled WGS sequence"/>
</dbReference>
<organism evidence="1 2">
    <name type="scientific">Mesocestoides corti</name>
    <name type="common">Flatworm</name>
    <dbReference type="NCBI Taxonomy" id="53468"/>
    <lineage>
        <taxon>Eukaryota</taxon>
        <taxon>Metazoa</taxon>
        <taxon>Spiralia</taxon>
        <taxon>Lophotrochozoa</taxon>
        <taxon>Platyhelminthes</taxon>
        <taxon>Cestoda</taxon>
        <taxon>Eucestoda</taxon>
        <taxon>Cyclophyllidea</taxon>
        <taxon>Mesocestoididae</taxon>
        <taxon>Mesocestoides</taxon>
    </lineage>
</organism>